<feature type="transmembrane region" description="Helical" evidence="1">
    <location>
        <begin position="14"/>
        <end position="35"/>
    </location>
</feature>
<gene>
    <name evidence="3" type="ORF">BB8028_0002g08430</name>
</gene>
<evidence type="ECO:0000259" key="2">
    <source>
        <dbReference type="Pfam" id="PF01636"/>
    </source>
</evidence>
<evidence type="ECO:0000313" key="3">
    <source>
        <dbReference type="EMBL" id="PQK10522.1"/>
    </source>
</evidence>
<evidence type="ECO:0000313" key="4">
    <source>
        <dbReference type="Proteomes" id="UP000237441"/>
    </source>
</evidence>
<dbReference type="InterPro" id="IPR011009">
    <property type="entry name" value="Kinase-like_dom_sf"/>
</dbReference>
<dbReference type="PANTHER" id="PTHR21310:SF55">
    <property type="entry name" value="AMINOGLYCOSIDE PHOSPHOTRANSFERASE DOMAIN-CONTAINING PROTEIN"/>
    <property type="match status" value="1"/>
</dbReference>
<dbReference type="InterPro" id="IPR002575">
    <property type="entry name" value="Aminoglycoside_PTrfase"/>
</dbReference>
<dbReference type="PANTHER" id="PTHR21310">
    <property type="entry name" value="AMINOGLYCOSIDE PHOSPHOTRANSFERASE-RELATED-RELATED"/>
    <property type="match status" value="1"/>
</dbReference>
<dbReference type="SUPFAM" id="SSF56112">
    <property type="entry name" value="Protein kinase-like (PK-like)"/>
    <property type="match status" value="1"/>
</dbReference>
<keyword evidence="1" id="KW-1133">Transmembrane helix</keyword>
<name>A0A2S7Y3S9_BEABA</name>
<dbReference type="CDD" id="cd05120">
    <property type="entry name" value="APH_ChoK_like"/>
    <property type="match status" value="1"/>
</dbReference>
<proteinExistence type="predicted"/>
<dbReference type="AlphaFoldDB" id="A0A2S7Y3S9"/>
<feature type="domain" description="Aminoglycoside phosphotransferase" evidence="2">
    <location>
        <begin position="59"/>
        <end position="257"/>
    </location>
</feature>
<dbReference type="InterPro" id="IPR051678">
    <property type="entry name" value="AGP_Transferase"/>
</dbReference>
<dbReference type="Pfam" id="PF01636">
    <property type="entry name" value="APH"/>
    <property type="match status" value="1"/>
</dbReference>
<dbReference type="Gene3D" id="3.90.1200.10">
    <property type="match status" value="1"/>
</dbReference>
<keyword evidence="1" id="KW-0812">Transmembrane</keyword>
<accession>A0A2S7Y3S9</accession>
<comment type="caution">
    <text evidence="3">The sequence shown here is derived from an EMBL/GenBank/DDBJ whole genome shotgun (WGS) entry which is preliminary data.</text>
</comment>
<reference evidence="3 4" key="1">
    <citation type="submission" date="2016-07" db="EMBL/GenBank/DDBJ databases">
        <title>Comparative genomics of the entomopathogenic fungus Beauveria bassiana.</title>
        <authorList>
            <person name="Valero Jimenez C.A."/>
            <person name="Zwaan B.J."/>
            <person name="Van Kan J.A."/>
            <person name="Takken W."/>
            <person name="Debets A.J."/>
            <person name="Schoustra S.E."/>
            <person name="Koenraadt C.J."/>
        </authorList>
    </citation>
    <scope>NUCLEOTIDE SEQUENCE [LARGE SCALE GENOMIC DNA]</scope>
    <source>
        <strain evidence="3 4">ARSEF 8028</strain>
    </source>
</reference>
<protein>
    <recommendedName>
        <fullName evidence="2">Aminoglycoside phosphotransferase domain-containing protein</fullName>
    </recommendedName>
</protein>
<dbReference type="OrthoDB" id="4858284at2759"/>
<dbReference type="Proteomes" id="UP000237441">
    <property type="component" value="Unassembled WGS sequence"/>
</dbReference>
<evidence type="ECO:0000256" key="1">
    <source>
        <dbReference type="SAM" id="Phobius"/>
    </source>
</evidence>
<organism evidence="3 4">
    <name type="scientific">Beauveria bassiana</name>
    <name type="common">White muscardine disease fungus</name>
    <name type="synonym">Tritirachium shiotae</name>
    <dbReference type="NCBI Taxonomy" id="176275"/>
    <lineage>
        <taxon>Eukaryota</taxon>
        <taxon>Fungi</taxon>
        <taxon>Dikarya</taxon>
        <taxon>Ascomycota</taxon>
        <taxon>Pezizomycotina</taxon>
        <taxon>Sordariomycetes</taxon>
        <taxon>Hypocreomycetidae</taxon>
        <taxon>Hypocreales</taxon>
        <taxon>Cordycipitaceae</taxon>
        <taxon>Beauveria</taxon>
    </lineage>
</organism>
<keyword evidence="1" id="KW-0472">Membrane</keyword>
<dbReference type="EMBL" id="JRHA01000002">
    <property type="protein sequence ID" value="PQK10522.1"/>
    <property type="molecule type" value="Genomic_DNA"/>
</dbReference>
<sequence>MAVMASQPINDLFLVRWAVIILYWFLSFSCFRRLLPRAGPVRFLSRRLCIKSGPFTSLAEASAMRFVAEHTAIPVPKVYSAFEHKQRVFIVMERIDGVDLAYGWYQRTPESRSRILESLRGMIQQLRQIPAPAGCGVSNVDGGPIYDGRLPGNGFWGPFRTIHDFHRELRGGVDEPAFEGTAIPELEPLIAFQTQPWPYPVFTHGDLSSFNVLARGDEVVGIIDWETAAWMPPYWEYTSAWNVNPQNQFWRQEVDRFLEPLPKALEMEEIRRKYNGDY</sequence>